<dbReference type="Gene3D" id="2.40.10.10">
    <property type="entry name" value="Trypsin-like serine proteases"/>
    <property type="match status" value="1"/>
</dbReference>
<dbReference type="PROSITE" id="PS00135">
    <property type="entry name" value="TRYPSIN_SER"/>
    <property type="match status" value="1"/>
</dbReference>
<feature type="chain" id="PRO_5046442514" evidence="4">
    <location>
        <begin position="21"/>
        <end position="247"/>
    </location>
</feature>
<dbReference type="InterPro" id="IPR001314">
    <property type="entry name" value="Peptidase_S1A"/>
</dbReference>
<comment type="similarity">
    <text evidence="1">Belongs to the peptidase S1 family.</text>
</comment>
<dbReference type="InterPro" id="IPR050430">
    <property type="entry name" value="Peptidase_S1"/>
</dbReference>
<keyword evidence="4" id="KW-0732">Signal</keyword>
<keyword evidence="3" id="KW-0378">Hydrolase</keyword>
<evidence type="ECO:0000313" key="7">
    <source>
        <dbReference type="Proteomes" id="UP000818323"/>
    </source>
</evidence>
<feature type="signal peptide" evidence="4">
    <location>
        <begin position="1"/>
        <end position="20"/>
    </location>
</feature>
<comment type="caution">
    <text evidence="6">The sequence shown here is derived from an EMBL/GenBank/DDBJ whole genome shotgun (WGS) entry which is preliminary data.</text>
</comment>
<name>A0ABW9Z2J7_9HYPH</name>
<dbReference type="InterPro" id="IPR001254">
    <property type="entry name" value="Trypsin_dom"/>
</dbReference>
<dbReference type="SMART" id="SM00020">
    <property type="entry name" value="Tryp_SPc"/>
    <property type="match status" value="1"/>
</dbReference>
<keyword evidence="3" id="KW-0645">Protease</keyword>
<dbReference type="PRINTS" id="PR00722">
    <property type="entry name" value="CHYMOTRYPSIN"/>
</dbReference>
<dbReference type="SUPFAM" id="SSF50494">
    <property type="entry name" value="Trypsin-like serine proteases"/>
    <property type="match status" value="1"/>
</dbReference>
<keyword evidence="2" id="KW-1015">Disulfide bond</keyword>
<dbReference type="InterPro" id="IPR033116">
    <property type="entry name" value="TRYPSIN_SER"/>
</dbReference>
<gene>
    <name evidence="6" type="ORF">GR303_18535</name>
</gene>
<keyword evidence="3" id="KW-0720">Serine protease</keyword>
<evidence type="ECO:0000256" key="2">
    <source>
        <dbReference type="ARBA" id="ARBA00023157"/>
    </source>
</evidence>
<dbReference type="PROSITE" id="PS50240">
    <property type="entry name" value="TRYPSIN_DOM"/>
    <property type="match status" value="1"/>
</dbReference>
<evidence type="ECO:0000313" key="6">
    <source>
        <dbReference type="EMBL" id="NBJ26342.1"/>
    </source>
</evidence>
<dbReference type="PANTHER" id="PTHR24276">
    <property type="entry name" value="POLYSERASE-RELATED"/>
    <property type="match status" value="1"/>
</dbReference>
<reference evidence="6 7" key="1">
    <citation type="submission" date="2020-01" db="EMBL/GenBank/DDBJ databases">
        <title>Microvirga sp. nov., an arsenate reduction bacterium isolated from Tibet hotspring sediments.</title>
        <authorList>
            <person name="Yuan C.-G."/>
        </authorList>
    </citation>
    <scope>NUCLEOTIDE SEQUENCE [LARGE SCALE GENOMIC DNA]</scope>
    <source>
        <strain evidence="6 7">SYSU G3D203</strain>
    </source>
</reference>
<accession>A0ABW9Z2J7</accession>
<dbReference type="RefSeq" id="WP_161723171.1">
    <property type="nucleotide sequence ID" value="NZ_JAAAXI010000007.1"/>
</dbReference>
<dbReference type="InterPro" id="IPR018114">
    <property type="entry name" value="TRYPSIN_HIS"/>
</dbReference>
<evidence type="ECO:0000259" key="5">
    <source>
        <dbReference type="PROSITE" id="PS50240"/>
    </source>
</evidence>
<evidence type="ECO:0000256" key="3">
    <source>
        <dbReference type="RuleBase" id="RU363034"/>
    </source>
</evidence>
<feature type="domain" description="Peptidase S1" evidence="5">
    <location>
        <begin position="21"/>
        <end position="235"/>
    </location>
</feature>
<evidence type="ECO:0000256" key="4">
    <source>
        <dbReference type="SAM" id="SignalP"/>
    </source>
</evidence>
<proteinExistence type="inferred from homology"/>
<keyword evidence="7" id="KW-1185">Reference proteome</keyword>
<dbReference type="Proteomes" id="UP000818323">
    <property type="component" value="Unassembled WGS sequence"/>
</dbReference>
<dbReference type="InterPro" id="IPR009003">
    <property type="entry name" value="Peptidase_S1_PA"/>
</dbReference>
<dbReference type="EMBL" id="JAAAXJ010000012">
    <property type="protein sequence ID" value="NBJ26342.1"/>
    <property type="molecule type" value="Genomic_DNA"/>
</dbReference>
<evidence type="ECO:0000256" key="1">
    <source>
        <dbReference type="ARBA" id="ARBA00007664"/>
    </source>
</evidence>
<protein>
    <submittedName>
        <fullName evidence="6">Trypsin-like serine protease</fullName>
    </submittedName>
</protein>
<dbReference type="Pfam" id="PF00089">
    <property type="entry name" value="Trypsin"/>
    <property type="match status" value="1"/>
</dbReference>
<dbReference type="InterPro" id="IPR043504">
    <property type="entry name" value="Peptidase_S1_PA_chymotrypsin"/>
</dbReference>
<dbReference type="PROSITE" id="PS00134">
    <property type="entry name" value="TRYPSIN_HIS"/>
    <property type="match status" value="1"/>
</dbReference>
<sequence length="247" mass="25464">MKRLLALCLVASLPAGEARAILGGAPHDGPLARQSVMVLSSNGGVCSAVVLDRDVVLTAAHCVTGAAEHRVHFRDEGGEPVLIAPAAKAVHPGYDAKAVETRRRSVDLALLRTPEPLPTRFERATLTASRVAENSAVIVGGYGLAREGDAKSTGTFRTAALTAVEPYGPSRILLWAEGSGTAGACQGDSGGPMALAGAVAAITSWSSPARGMSCGGLTQGILVGPQREWIDRILKGWNRAALWLGNG</sequence>
<organism evidence="6 7">
    <name type="scientific">Microvirga arsenatis</name>
    <dbReference type="NCBI Taxonomy" id="2692265"/>
    <lineage>
        <taxon>Bacteria</taxon>
        <taxon>Pseudomonadati</taxon>
        <taxon>Pseudomonadota</taxon>
        <taxon>Alphaproteobacteria</taxon>
        <taxon>Hyphomicrobiales</taxon>
        <taxon>Methylobacteriaceae</taxon>
        <taxon>Microvirga</taxon>
    </lineage>
</organism>
<dbReference type="PANTHER" id="PTHR24276:SF98">
    <property type="entry name" value="FI18310P1-RELATED"/>
    <property type="match status" value="1"/>
</dbReference>